<evidence type="ECO:0000256" key="8">
    <source>
        <dbReference type="PIRSR" id="PIRSR001589-1"/>
    </source>
</evidence>
<feature type="active site" description="For GATase activity" evidence="8">
    <location>
        <position position="2"/>
    </location>
</feature>
<dbReference type="Pfam" id="PF00733">
    <property type="entry name" value="Asn_synthase"/>
    <property type="match status" value="1"/>
</dbReference>
<dbReference type="PROSITE" id="PS51278">
    <property type="entry name" value="GATASE_TYPE_2"/>
    <property type="match status" value="1"/>
</dbReference>
<dbReference type="InterPro" id="IPR001962">
    <property type="entry name" value="Asn_synthase"/>
</dbReference>
<evidence type="ECO:0000259" key="11">
    <source>
        <dbReference type="PROSITE" id="PS51278"/>
    </source>
</evidence>
<dbReference type="SUPFAM" id="SSF56235">
    <property type="entry name" value="N-terminal nucleophile aminohydrolases (Ntn hydrolases)"/>
    <property type="match status" value="1"/>
</dbReference>
<feature type="domain" description="Glutamine amidotransferase type-2" evidence="11">
    <location>
        <begin position="2"/>
        <end position="202"/>
    </location>
</feature>
<dbReference type="Proteomes" id="UP000247763">
    <property type="component" value="Chromosome"/>
</dbReference>
<evidence type="ECO:0000256" key="6">
    <source>
        <dbReference type="ARBA" id="ARBA00022962"/>
    </source>
</evidence>
<dbReference type="OrthoDB" id="9763290at2"/>
<organism evidence="12 13">
    <name type="scientific">Phenylobacterium parvum</name>
    <dbReference type="NCBI Taxonomy" id="2201350"/>
    <lineage>
        <taxon>Bacteria</taxon>
        <taxon>Pseudomonadati</taxon>
        <taxon>Pseudomonadota</taxon>
        <taxon>Alphaproteobacteria</taxon>
        <taxon>Caulobacterales</taxon>
        <taxon>Caulobacteraceae</taxon>
        <taxon>Phenylobacterium</taxon>
    </lineage>
</organism>
<proteinExistence type="inferred from homology"/>
<feature type="binding site" evidence="9">
    <location>
        <position position="90"/>
    </location>
    <ligand>
        <name>L-glutamine</name>
        <dbReference type="ChEBI" id="CHEBI:58359"/>
    </ligand>
</feature>
<dbReference type="AlphaFoldDB" id="A0A2Z3HXN1"/>
<dbReference type="CDD" id="cd01991">
    <property type="entry name" value="Asn_synthase_B_C"/>
    <property type="match status" value="1"/>
</dbReference>
<dbReference type="SUPFAM" id="SSF52402">
    <property type="entry name" value="Adenine nucleotide alpha hydrolases-like"/>
    <property type="match status" value="1"/>
</dbReference>
<dbReference type="PIRSF" id="PIRSF001589">
    <property type="entry name" value="Asn_synthetase_glu-h"/>
    <property type="match status" value="1"/>
</dbReference>
<evidence type="ECO:0000256" key="1">
    <source>
        <dbReference type="ARBA" id="ARBA00005187"/>
    </source>
</evidence>
<gene>
    <name evidence="12" type="primary">asnB</name>
    <name evidence="12" type="ORF">HYN04_10185</name>
</gene>
<keyword evidence="6 8" id="KW-0315">Glutamine amidotransferase</keyword>
<dbReference type="InterPro" id="IPR029055">
    <property type="entry name" value="Ntn_hydrolases_N"/>
</dbReference>
<dbReference type="InterPro" id="IPR014729">
    <property type="entry name" value="Rossmann-like_a/b/a_fold"/>
</dbReference>
<dbReference type="GO" id="GO:0006529">
    <property type="term" value="P:asparagine biosynthetic process"/>
    <property type="evidence" value="ECO:0007669"/>
    <property type="project" value="UniProtKB-KW"/>
</dbReference>
<evidence type="ECO:0000256" key="4">
    <source>
        <dbReference type="ARBA" id="ARBA00022741"/>
    </source>
</evidence>
<keyword evidence="8" id="KW-0028">Amino-acid biosynthesis</keyword>
<comment type="pathway">
    <text evidence="1">Amino-acid biosynthesis; L-asparagine biosynthesis; L-asparagine from L-aspartate (L-Gln route): step 1/1.</text>
</comment>
<feature type="site" description="Important for beta-aspartyl-AMP intermediate formation" evidence="10">
    <location>
        <position position="355"/>
    </location>
</feature>
<dbReference type="InterPro" id="IPR017932">
    <property type="entry name" value="GATase_2_dom"/>
</dbReference>
<dbReference type="InterPro" id="IPR033738">
    <property type="entry name" value="AsnB_N"/>
</dbReference>
<comment type="catalytic activity">
    <reaction evidence="7">
        <text>L-aspartate + L-glutamine + ATP + H2O = L-asparagine + L-glutamate + AMP + diphosphate + H(+)</text>
        <dbReference type="Rhea" id="RHEA:12228"/>
        <dbReference type="ChEBI" id="CHEBI:15377"/>
        <dbReference type="ChEBI" id="CHEBI:15378"/>
        <dbReference type="ChEBI" id="CHEBI:29985"/>
        <dbReference type="ChEBI" id="CHEBI:29991"/>
        <dbReference type="ChEBI" id="CHEBI:30616"/>
        <dbReference type="ChEBI" id="CHEBI:33019"/>
        <dbReference type="ChEBI" id="CHEBI:58048"/>
        <dbReference type="ChEBI" id="CHEBI:58359"/>
        <dbReference type="ChEBI" id="CHEBI:456215"/>
        <dbReference type="EC" id="6.3.5.4"/>
    </reaction>
</comment>
<evidence type="ECO:0000313" key="13">
    <source>
        <dbReference type="Proteomes" id="UP000247763"/>
    </source>
</evidence>
<comment type="similarity">
    <text evidence="2">Belongs to the asparagine synthetase family.</text>
</comment>
<keyword evidence="4 9" id="KW-0547">Nucleotide-binding</keyword>
<dbReference type="NCBIfam" id="TIGR01536">
    <property type="entry name" value="asn_synth_AEB"/>
    <property type="match status" value="1"/>
</dbReference>
<dbReference type="KEGG" id="phb:HYN04_10185"/>
<dbReference type="InterPro" id="IPR006426">
    <property type="entry name" value="Asn_synth_AEB"/>
</dbReference>
<evidence type="ECO:0000256" key="9">
    <source>
        <dbReference type="PIRSR" id="PIRSR001589-2"/>
    </source>
</evidence>
<dbReference type="Pfam" id="PF13537">
    <property type="entry name" value="GATase_7"/>
    <property type="match status" value="1"/>
</dbReference>
<keyword evidence="8" id="KW-0061">Asparagine biosynthesis</keyword>
<dbReference type="InterPro" id="IPR051786">
    <property type="entry name" value="ASN_synthetase/amidase"/>
</dbReference>
<sequence>MCGIAGVLNGERLATDLIAALAHRGPDGIRTESLPGANLAHARLSIIDLEGGWQPLHAAGSVVVGNGEIYNYLELAEDHGLGPILATGSDFEPLLHLYAREGPDAFRRLRGMYAFCLVGGDGRTWLVRDPFGIKPLYLLERDGAVIFASEPRAFLAAGLIDPVMDASAAEDLLGLSYTTGKATIFPSLRRMAPGEILEVTPAGLVPHPGRPSLPARAPRREADEAALVDRLDAVLEESVRVHQRSDVPYGLFLSGGIDSAAIAALMARLSDRPVTAFTCGFDAEGAADERGQAERVARALNLDWREVRFDESEFWRLLPRVALALDDPTADYAALPTYRLAEAARDSLRVVLTGEGGDELFGGYGRYRRALRPALLGGRPADPRPDRPEVLARWREAGRPPRGLSTLQSAQWSDVATWLPNDLLIKLDRCLMANGLEGRTPFLDPEVADFAFTLPDRFKVRGRFGKYLLRAWLARTCPAAAPWARKQGFTVPVEAWIAPRAADIAPRVAQVETIRRLRTPEAVAAAFAPGGKGAWPLLFLAVWSLIHLEGAEPAAALEGCTGRL</sequence>
<dbReference type="PANTHER" id="PTHR43284">
    <property type="entry name" value="ASPARAGINE SYNTHETASE (GLUTAMINE-HYDROLYZING)"/>
    <property type="match status" value="1"/>
</dbReference>
<evidence type="ECO:0000256" key="7">
    <source>
        <dbReference type="ARBA" id="ARBA00048741"/>
    </source>
</evidence>
<keyword evidence="13" id="KW-1185">Reference proteome</keyword>
<dbReference type="GO" id="GO:0005829">
    <property type="term" value="C:cytosol"/>
    <property type="evidence" value="ECO:0007669"/>
    <property type="project" value="TreeGrafter"/>
</dbReference>
<evidence type="ECO:0000256" key="2">
    <source>
        <dbReference type="ARBA" id="ARBA00005752"/>
    </source>
</evidence>
<evidence type="ECO:0000256" key="3">
    <source>
        <dbReference type="ARBA" id="ARBA00012737"/>
    </source>
</evidence>
<protein>
    <recommendedName>
        <fullName evidence="3">asparagine synthase (glutamine-hydrolyzing)</fullName>
        <ecNumber evidence="3">6.3.5.4</ecNumber>
    </recommendedName>
</protein>
<evidence type="ECO:0000313" key="12">
    <source>
        <dbReference type="EMBL" id="AWM78091.1"/>
    </source>
</evidence>
<dbReference type="EC" id="6.3.5.4" evidence="3"/>
<reference evidence="13" key="1">
    <citation type="submission" date="2018-05" db="EMBL/GenBank/DDBJ databases">
        <title>Genome sequencing of Phenylobacterium sp. HYN0004.</title>
        <authorList>
            <person name="Yi H."/>
            <person name="Baek C."/>
        </authorList>
    </citation>
    <scope>NUCLEOTIDE SEQUENCE [LARGE SCALE GENOMIC DNA]</scope>
    <source>
        <strain evidence="13">HYN0004</strain>
    </source>
</reference>
<dbReference type="CDD" id="cd00712">
    <property type="entry name" value="AsnB"/>
    <property type="match status" value="1"/>
</dbReference>
<evidence type="ECO:0000256" key="5">
    <source>
        <dbReference type="ARBA" id="ARBA00022840"/>
    </source>
</evidence>
<dbReference type="PANTHER" id="PTHR43284:SF1">
    <property type="entry name" value="ASPARAGINE SYNTHETASE"/>
    <property type="match status" value="1"/>
</dbReference>
<evidence type="ECO:0000256" key="10">
    <source>
        <dbReference type="PIRSR" id="PIRSR001589-3"/>
    </source>
</evidence>
<dbReference type="EMBL" id="CP029479">
    <property type="protein sequence ID" value="AWM78091.1"/>
    <property type="molecule type" value="Genomic_DNA"/>
</dbReference>
<dbReference type="GO" id="GO:0004066">
    <property type="term" value="F:asparagine synthase (glutamine-hydrolyzing) activity"/>
    <property type="evidence" value="ECO:0007669"/>
    <property type="project" value="UniProtKB-EC"/>
</dbReference>
<accession>A0A2Z3HXN1</accession>
<dbReference type="RefSeq" id="WP_110450657.1">
    <property type="nucleotide sequence ID" value="NZ_CP029479.1"/>
</dbReference>
<keyword evidence="5 9" id="KW-0067">ATP-binding</keyword>
<dbReference type="Gene3D" id="3.40.50.620">
    <property type="entry name" value="HUPs"/>
    <property type="match status" value="1"/>
</dbReference>
<name>A0A2Z3HXN1_9CAUL</name>
<dbReference type="Gene3D" id="3.60.20.10">
    <property type="entry name" value="Glutamine Phosphoribosylpyrophosphate, subunit 1, domain 1"/>
    <property type="match status" value="1"/>
</dbReference>
<dbReference type="GO" id="GO:0005524">
    <property type="term" value="F:ATP binding"/>
    <property type="evidence" value="ECO:0007669"/>
    <property type="project" value="UniProtKB-KW"/>
</dbReference>